<dbReference type="InterPro" id="IPR019563">
    <property type="entry name" value="GH97_catalytic"/>
</dbReference>
<dbReference type="RefSeq" id="WP_200275243.1">
    <property type="nucleotide sequence ID" value="NZ_JAENII010000001.1"/>
</dbReference>
<comment type="caution">
    <text evidence="5">The sequence shown here is derived from an EMBL/GenBank/DDBJ whole genome shotgun (WGS) entry which is preliminary data.</text>
</comment>
<feature type="chain" id="PRO_5037673052" evidence="1">
    <location>
        <begin position="21"/>
        <end position="622"/>
    </location>
</feature>
<dbReference type="InterPro" id="IPR029483">
    <property type="entry name" value="GH97_C"/>
</dbReference>
<dbReference type="AlphaFoldDB" id="A0A934VCR9"/>
<dbReference type="InterPro" id="IPR052720">
    <property type="entry name" value="Glycosyl_hydrolase_97"/>
</dbReference>
<protein>
    <submittedName>
        <fullName evidence="5">Glycoside hydrolase family 97 catalytic domain-containing protein</fullName>
    </submittedName>
</protein>
<proteinExistence type="predicted"/>
<evidence type="ECO:0000259" key="2">
    <source>
        <dbReference type="Pfam" id="PF10566"/>
    </source>
</evidence>
<evidence type="ECO:0000313" key="5">
    <source>
        <dbReference type="EMBL" id="MBK1825529.1"/>
    </source>
</evidence>
<name>A0A934VCR9_9BACT</name>
<dbReference type="Gene3D" id="2.70.98.10">
    <property type="match status" value="1"/>
</dbReference>
<dbReference type="Pfam" id="PF10566">
    <property type="entry name" value="Glyco_hydro_97"/>
    <property type="match status" value="1"/>
</dbReference>
<keyword evidence="6" id="KW-1185">Reference proteome</keyword>
<dbReference type="PANTHER" id="PTHR35803">
    <property type="entry name" value="GLUCAN 1,4-ALPHA-GLUCOSIDASE SUSB-RELATED"/>
    <property type="match status" value="1"/>
</dbReference>
<dbReference type="GO" id="GO:0016787">
    <property type="term" value="F:hydrolase activity"/>
    <property type="evidence" value="ECO:0007669"/>
    <property type="project" value="UniProtKB-KW"/>
</dbReference>
<dbReference type="InterPro" id="IPR017853">
    <property type="entry name" value="GH"/>
</dbReference>
<accession>A0A934VCR9</accession>
<evidence type="ECO:0000259" key="3">
    <source>
        <dbReference type="Pfam" id="PF14508"/>
    </source>
</evidence>
<dbReference type="Gene3D" id="3.20.20.70">
    <property type="entry name" value="Aldolase class I"/>
    <property type="match status" value="1"/>
</dbReference>
<evidence type="ECO:0000256" key="1">
    <source>
        <dbReference type="SAM" id="SignalP"/>
    </source>
</evidence>
<evidence type="ECO:0000313" key="6">
    <source>
        <dbReference type="Proteomes" id="UP000658278"/>
    </source>
</evidence>
<keyword evidence="5" id="KW-0378">Hydrolase</keyword>
<dbReference type="InterPro" id="IPR014718">
    <property type="entry name" value="GH-type_carb-bd"/>
</dbReference>
<dbReference type="InterPro" id="IPR013785">
    <property type="entry name" value="Aldolase_TIM"/>
</dbReference>
<dbReference type="SUPFAM" id="SSF51445">
    <property type="entry name" value="(Trans)glycosidases"/>
    <property type="match status" value="1"/>
</dbReference>
<sequence>MTRHTVLWFGAAVALSNAMAEPLTVESPDGTLSASFEVKDGALFYSVSEANKPVVGSSKVEILRDASMELKEHSLRENDTSWKPVWGQFSTIRDHHRELNLSLTANGMPVTLLCRVFDDGLGFRFVLSEESKGKKLNFTNEFRLSDEKGFYHPRGEQGVSGPLRRDELKGVPVPLVQIRDDGSARAWFESDIYSADGFESMRTTYDKKTGVFTSTSSATSTGRGQVTPWRVILLDDRVGNLAVNTVALNLAAPCKLEDTSWIKPGKGLWDWRVHGYDNGDFVYGIDTRSYLRFIDFCADQGIEYFTVDDHWFLSAKDGKIEVSPEVDIEKVMAYAKEKGVRIKLYYDRKKGNFGDETLFSHYAGLGASGMKYGFMGKRAGFTRAAMEAAAEHRMVINFHDGPAPMAGVERTLPNLITREYCHAQQDSRRAFTPETFLKMVMVNGLIGPLDMANGNFGIGSINAGERQKGPKKKNSYISTVTSEVARTLVVYSGLITLPDAPEEYLKKPDLFEFLKQMPATWDESRVLNSKIGTYITTARRSGDSWFVGSVNDQNERTLEVKLDFLEAGKSYEATIYQDAEDSHGVKNPEAYEITTKSVKRGDVIPARMAVGGGHAMILRPAK</sequence>
<feature type="domain" description="Glycosyl-hydrolase 97 C-terminal oligomerisation" evidence="4">
    <location>
        <begin position="520"/>
        <end position="618"/>
    </location>
</feature>
<keyword evidence="1" id="KW-0732">Signal</keyword>
<reference evidence="5" key="1">
    <citation type="submission" date="2021-01" db="EMBL/GenBank/DDBJ databases">
        <title>Modified the classification status of verrucomicrobia.</title>
        <authorList>
            <person name="Feng X."/>
        </authorList>
    </citation>
    <scope>NUCLEOTIDE SEQUENCE</scope>
    <source>
        <strain evidence="5">KCTC 22201</strain>
    </source>
</reference>
<organism evidence="5 6">
    <name type="scientific">Haloferula rosea</name>
    <dbReference type="NCBI Taxonomy" id="490093"/>
    <lineage>
        <taxon>Bacteria</taxon>
        <taxon>Pseudomonadati</taxon>
        <taxon>Verrucomicrobiota</taxon>
        <taxon>Verrucomicrobiia</taxon>
        <taxon>Verrucomicrobiales</taxon>
        <taxon>Verrucomicrobiaceae</taxon>
        <taxon>Haloferula</taxon>
    </lineage>
</organism>
<dbReference type="Pfam" id="PF14509">
    <property type="entry name" value="GH97_C"/>
    <property type="match status" value="1"/>
</dbReference>
<feature type="signal peptide" evidence="1">
    <location>
        <begin position="1"/>
        <end position="20"/>
    </location>
</feature>
<dbReference type="InterPro" id="IPR029486">
    <property type="entry name" value="GH97_N"/>
</dbReference>
<dbReference type="Proteomes" id="UP000658278">
    <property type="component" value="Unassembled WGS sequence"/>
</dbReference>
<dbReference type="Pfam" id="PF14508">
    <property type="entry name" value="GH97_N"/>
    <property type="match status" value="1"/>
</dbReference>
<dbReference type="GO" id="GO:0030246">
    <property type="term" value="F:carbohydrate binding"/>
    <property type="evidence" value="ECO:0007669"/>
    <property type="project" value="InterPro"/>
</dbReference>
<evidence type="ECO:0000259" key="4">
    <source>
        <dbReference type="Pfam" id="PF14509"/>
    </source>
</evidence>
<gene>
    <name evidence="5" type="ORF">JIN81_00735</name>
</gene>
<feature type="domain" description="Glycosyl-hydrolase 97 N-terminal" evidence="3">
    <location>
        <begin position="25"/>
        <end position="253"/>
    </location>
</feature>
<dbReference type="EMBL" id="JAENII010000001">
    <property type="protein sequence ID" value="MBK1825529.1"/>
    <property type="molecule type" value="Genomic_DNA"/>
</dbReference>
<feature type="domain" description="Glycosyl-hydrolase 97 catalytic" evidence="2">
    <location>
        <begin position="278"/>
        <end position="419"/>
    </location>
</feature>